<evidence type="ECO:0008006" key="4">
    <source>
        <dbReference type="Google" id="ProtNLM"/>
    </source>
</evidence>
<dbReference type="NCBIfam" id="NF033711">
    <property type="entry name" value="T9SS_PorQ"/>
    <property type="match status" value="1"/>
</dbReference>
<sequence>MKITTFALLFSLCATPVVAQESLTGYNFLRLPNSAHGAALGGDNITLIEDDESLIFNNPALLSSVSDKTISLNYMNYMRGANMASAAFNRNVGEHASWAVSAQYLNYGKIKEVDENNVQTGEFSAKDISLAGYFSYMLTERLAGGIAAKLITSYISSYNSIAMGVDLGLNYYDSDHEWSVSLVAKNLGGQLKAYDDQFEKMPLDVQLGVSKKLTNTPIGLSATLVDMNHWNYKFIDHLVAGIDAHLSESIWVGLGYNFRRAHEMRITDTSGEESSHGAGFSMGAGLNLERFKINLAYGKYHVSNNSIIINIAYSL</sequence>
<dbReference type="SUPFAM" id="SSF56935">
    <property type="entry name" value="Porins"/>
    <property type="match status" value="1"/>
</dbReference>
<dbReference type="EMBL" id="LR134384">
    <property type="protein sequence ID" value="VEH16197.1"/>
    <property type="molecule type" value="Genomic_DNA"/>
</dbReference>
<dbReference type="Gene3D" id="2.40.160.60">
    <property type="entry name" value="Outer membrane protein transport protein (OMPP1/FadL/TodX)"/>
    <property type="match status" value="1"/>
</dbReference>
<dbReference type="Proteomes" id="UP000274578">
    <property type="component" value="Chromosome 1"/>
</dbReference>
<proteinExistence type="predicted"/>
<accession>A0A3S4TCJ7</accession>
<organism evidence="2 3">
    <name type="scientific">Segatella oris</name>
    <dbReference type="NCBI Taxonomy" id="28135"/>
    <lineage>
        <taxon>Bacteria</taxon>
        <taxon>Pseudomonadati</taxon>
        <taxon>Bacteroidota</taxon>
        <taxon>Bacteroidia</taxon>
        <taxon>Bacteroidales</taxon>
        <taxon>Prevotellaceae</taxon>
        <taxon>Segatella</taxon>
    </lineage>
</organism>
<evidence type="ECO:0000313" key="3">
    <source>
        <dbReference type="Proteomes" id="UP000274578"/>
    </source>
</evidence>
<keyword evidence="1" id="KW-0732">Signal</keyword>
<dbReference type="RefSeq" id="WP_018919567.1">
    <property type="nucleotide sequence ID" value="NZ_LR134384.1"/>
</dbReference>
<protein>
    <recommendedName>
        <fullName evidence="4">Type IX secretion system protein PorQ</fullName>
    </recommendedName>
</protein>
<gene>
    <name evidence="2" type="ORF">NCTC13071_02220</name>
</gene>
<dbReference type="AlphaFoldDB" id="A0A3S4TCJ7"/>
<dbReference type="GeneID" id="85012985"/>
<dbReference type="KEGG" id="poc:NCTC13071_02220"/>
<feature type="signal peptide" evidence="1">
    <location>
        <begin position="1"/>
        <end position="19"/>
    </location>
</feature>
<feature type="chain" id="PRO_5018521976" description="Type IX secretion system protein PorQ" evidence="1">
    <location>
        <begin position="20"/>
        <end position="315"/>
    </location>
</feature>
<name>A0A3S4TCJ7_9BACT</name>
<dbReference type="NCBIfam" id="NF033709">
    <property type="entry name" value="PorV_fam"/>
    <property type="match status" value="1"/>
</dbReference>
<evidence type="ECO:0000313" key="2">
    <source>
        <dbReference type="EMBL" id="VEH16197.1"/>
    </source>
</evidence>
<evidence type="ECO:0000256" key="1">
    <source>
        <dbReference type="SAM" id="SignalP"/>
    </source>
</evidence>
<reference evidence="2 3" key="1">
    <citation type="submission" date="2018-12" db="EMBL/GenBank/DDBJ databases">
        <authorList>
            <consortium name="Pathogen Informatics"/>
        </authorList>
    </citation>
    <scope>NUCLEOTIDE SEQUENCE [LARGE SCALE GENOMIC DNA]</scope>
    <source>
        <strain evidence="2 3">NCTC13071</strain>
    </source>
</reference>